<dbReference type="AlphaFoldDB" id="A0A8S1WX21"/>
<organism evidence="1 2">
    <name type="scientific">Paramecium octaurelia</name>
    <dbReference type="NCBI Taxonomy" id="43137"/>
    <lineage>
        <taxon>Eukaryota</taxon>
        <taxon>Sar</taxon>
        <taxon>Alveolata</taxon>
        <taxon>Ciliophora</taxon>
        <taxon>Intramacronucleata</taxon>
        <taxon>Oligohymenophorea</taxon>
        <taxon>Peniculida</taxon>
        <taxon>Parameciidae</taxon>
        <taxon>Paramecium</taxon>
    </lineage>
</organism>
<dbReference type="EMBL" id="CAJJDP010000106">
    <property type="protein sequence ID" value="CAD8194428.1"/>
    <property type="molecule type" value="Genomic_DNA"/>
</dbReference>
<protein>
    <submittedName>
        <fullName evidence="1">Uncharacterized protein</fullName>
    </submittedName>
</protein>
<comment type="caution">
    <text evidence="1">The sequence shown here is derived from an EMBL/GenBank/DDBJ whole genome shotgun (WGS) entry which is preliminary data.</text>
</comment>
<proteinExistence type="predicted"/>
<accession>A0A8S1WX21</accession>
<evidence type="ECO:0000313" key="2">
    <source>
        <dbReference type="Proteomes" id="UP000683925"/>
    </source>
</evidence>
<evidence type="ECO:0000313" key="1">
    <source>
        <dbReference type="EMBL" id="CAD8194428.1"/>
    </source>
</evidence>
<name>A0A8S1WX21_PAROT</name>
<sequence length="59" mass="6838">MILDYPFIQKNEIDRYNKEQPNPKLPDNISTVMTIQSNLQLSISLLNQTLFISRIENGS</sequence>
<gene>
    <name evidence="1" type="ORF">POCTA_138.1.T1060230</name>
</gene>
<dbReference type="Proteomes" id="UP000683925">
    <property type="component" value="Unassembled WGS sequence"/>
</dbReference>
<reference evidence="1" key="1">
    <citation type="submission" date="2021-01" db="EMBL/GenBank/DDBJ databases">
        <authorList>
            <consortium name="Genoscope - CEA"/>
            <person name="William W."/>
        </authorList>
    </citation>
    <scope>NUCLEOTIDE SEQUENCE</scope>
</reference>
<keyword evidence="2" id="KW-1185">Reference proteome</keyword>